<evidence type="ECO:0000313" key="1">
    <source>
        <dbReference type="EMBL" id="SFB77851.1"/>
    </source>
</evidence>
<proteinExistence type="predicted"/>
<organism evidence="1 2">
    <name type="scientific">Flexibacter flexilis DSM 6793</name>
    <dbReference type="NCBI Taxonomy" id="927664"/>
    <lineage>
        <taxon>Bacteria</taxon>
        <taxon>Pseudomonadati</taxon>
        <taxon>Bacteroidota</taxon>
        <taxon>Cytophagia</taxon>
        <taxon>Cytophagales</taxon>
        <taxon>Flexibacteraceae</taxon>
        <taxon>Flexibacter</taxon>
    </lineage>
</organism>
<protein>
    <recommendedName>
        <fullName evidence="3">Type 1 periplasmic binding fold superfamily protein</fullName>
    </recommendedName>
</protein>
<reference evidence="1 2" key="1">
    <citation type="submission" date="2016-10" db="EMBL/GenBank/DDBJ databases">
        <authorList>
            <person name="de Groot N.N."/>
        </authorList>
    </citation>
    <scope>NUCLEOTIDE SEQUENCE [LARGE SCALE GENOMIC DNA]</scope>
    <source>
        <strain evidence="1 2">DSM 6793</strain>
    </source>
</reference>
<dbReference type="PROSITE" id="PS51257">
    <property type="entry name" value="PROKAR_LIPOPROTEIN"/>
    <property type="match status" value="1"/>
</dbReference>
<dbReference type="RefSeq" id="WP_091506524.1">
    <property type="nucleotide sequence ID" value="NZ_FOLE01000001.1"/>
</dbReference>
<sequence length="181" mass="19657">MRTYSKWMLLAVVAGSLAACNKDDEDDHQDENELITTVKITLKNNQNAADSSVAIWKDLDGEGGQNPVIDTLKLKANTVYVGKIQLLDESKNPVDNITEEVAEEAVEHLFVYKPSAGLGLSIERTDKDKNNLPIGIATKFTSTAAATGNLEIILRHQPGTKDGTETPGSSDVDVFFPTKVQ</sequence>
<dbReference type="AlphaFoldDB" id="A0A1I1DSH7"/>
<dbReference type="Proteomes" id="UP000199514">
    <property type="component" value="Unassembled WGS sequence"/>
</dbReference>
<evidence type="ECO:0000313" key="2">
    <source>
        <dbReference type="Proteomes" id="UP000199514"/>
    </source>
</evidence>
<gene>
    <name evidence="1" type="ORF">SAMN05421780_101438</name>
</gene>
<dbReference type="OrthoDB" id="713689at2"/>
<dbReference type="STRING" id="927664.SAMN05421780_101438"/>
<keyword evidence="2" id="KW-1185">Reference proteome</keyword>
<evidence type="ECO:0008006" key="3">
    <source>
        <dbReference type="Google" id="ProtNLM"/>
    </source>
</evidence>
<name>A0A1I1DSH7_9BACT</name>
<accession>A0A1I1DSH7</accession>
<dbReference type="EMBL" id="FOLE01000001">
    <property type="protein sequence ID" value="SFB77851.1"/>
    <property type="molecule type" value="Genomic_DNA"/>
</dbReference>